<dbReference type="GO" id="GO:0005829">
    <property type="term" value="C:cytosol"/>
    <property type="evidence" value="ECO:0007669"/>
    <property type="project" value="TreeGrafter"/>
</dbReference>
<accession>A0A084IKH1</accession>
<evidence type="ECO:0000259" key="4">
    <source>
        <dbReference type="PROSITE" id="PS50042"/>
    </source>
</evidence>
<dbReference type="GO" id="GO:0003677">
    <property type="term" value="F:DNA binding"/>
    <property type="evidence" value="ECO:0007669"/>
    <property type="project" value="UniProtKB-KW"/>
</dbReference>
<dbReference type="Proteomes" id="UP000028302">
    <property type="component" value="Unassembled WGS sequence"/>
</dbReference>
<dbReference type="GO" id="GO:0003700">
    <property type="term" value="F:DNA-binding transcription factor activity"/>
    <property type="evidence" value="ECO:0007669"/>
    <property type="project" value="InterPro"/>
</dbReference>
<dbReference type="PANTHER" id="PTHR24567:SF75">
    <property type="entry name" value="FUMARATE AND NITRATE REDUCTION REGULATORY PROTEIN"/>
    <property type="match status" value="1"/>
</dbReference>
<keyword evidence="3" id="KW-0804">Transcription</keyword>
<dbReference type="PROSITE" id="PS50042">
    <property type="entry name" value="CNMP_BINDING_3"/>
    <property type="match status" value="1"/>
</dbReference>
<dbReference type="SUPFAM" id="SSF51206">
    <property type="entry name" value="cAMP-binding domain-like"/>
    <property type="match status" value="1"/>
</dbReference>
<protein>
    <submittedName>
        <fullName evidence="6">Transcriptional regulator Anr</fullName>
    </submittedName>
</protein>
<dbReference type="InterPro" id="IPR036390">
    <property type="entry name" value="WH_DNA-bd_sf"/>
</dbReference>
<dbReference type="InterPro" id="IPR000595">
    <property type="entry name" value="cNMP-bd_dom"/>
</dbReference>
<keyword evidence="7" id="KW-1185">Reference proteome</keyword>
<feature type="domain" description="HTH crp-type" evidence="5">
    <location>
        <begin position="163"/>
        <end position="236"/>
    </location>
</feature>
<organism evidence="6 7">
    <name type="scientific">Salinisphaera hydrothermalis (strain C41B8)</name>
    <dbReference type="NCBI Taxonomy" id="1304275"/>
    <lineage>
        <taxon>Bacteria</taxon>
        <taxon>Pseudomonadati</taxon>
        <taxon>Pseudomonadota</taxon>
        <taxon>Gammaproteobacteria</taxon>
        <taxon>Salinisphaerales</taxon>
        <taxon>Salinisphaeraceae</taxon>
        <taxon>Salinisphaera</taxon>
    </lineage>
</organism>
<evidence type="ECO:0000259" key="5">
    <source>
        <dbReference type="PROSITE" id="PS51063"/>
    </source>
</evidence>
<proteinExistence type="predicted"/>
<evidence type="ECO:0000256" key="1">
    <source>
        <dbReference type="ARBA" id="ARBA00023015"/>
    </source>
</evidence>
<keyword evidence="1" id="KW-0805">Transcription regulation</keyword>
<sequence length="250" mass="27843">MADLNSHATLRVADLLHYSRSASINELCLPHALSPLAMAQLGDDVSRERRLVRGERLFRQGHGMHALYCVIDGMLKTVIVDDEGREQITGFHFRTELVGLDALPRREHVCMATAITTTRVRVLPLHRLQDAMQQAPALRDALVALVGRALAQHEQLLLVVNQRRSTERVAILMLSFACRLGRNGSVARTFRLSMSRAEIANYLGLAQETVSRAFRRLEKAGILEVQGKQLQIVDAALLIQCAVAGWSEHD</sequence>
<dbReference type="STRING" id="1304275.C41B8_10810"/>
<dbReference type="EMBL" id="APNK01000015">
    <property type="protein sequence ID" value="KEZ77205.1"/>
    <property type="molecule type" value="Genomic_DNA"/>
</dbReference>
<dbReference type="SUPFAM" id="SSF46785">
    <property type="entry name" value="Winged helix' DNA-binding domain"/>
    <property type="match status" value="1"/>
</dbReference>
<evidence type="ECO:0000256" key="3">
    <source>
        <dbReference type="ARBA" id="ARBA00023163"/>
    </source>
</evidence>
<dbReference type="PROSITE" id="PS51063">
    <property type="entry name" value="HTH_CRP_2"/>
    <property type="match status" value="1"/>
</dbReference>
<dbReference type="InterPro" id="IPR050397">
    <property type="entry name" value="Env_Response_Regulators"/>
</dbReference>
<dbReference type="CDD" id="cd00038">
    <property type="entry name" value="CAP_ED"/>
    <property type="match status" value="1"/>
</dbReference>
<dbReference type="InterPro" id="IPR036388">
    <property type="entry name" value="WH-like_DNA-bd_sf"/>
</dbReference>
<evidence type="ECO:0000256" key="2">
    <source>
        <dbReference type="ARBA" id="ARBA00023125"/>
    </source>
</evidence>
<name>A0A084IKH1_SALHC</name>
<dbReference type="InterPro" id="IPR018335">
    <property type="entry name" value="Tscrpt_reg_HTH_Crp-type_CS"/>
</dbReference>
<dbReference type="Gene3D" id="1.10.10.10">
    <property type="entry name" value="Winged helix-like DNA-binding domain superfamily/Winged helix DNA-binding domain"/>
    <property type="match status" value="1"/>
</dbReference>
<dbReference type="Pfam" id="PF13545">
    <property type="entry name" value="HTH_Crp_2"/>
    <property type="match status" value="1"/>
</dbReference>
<dbReference type="SMART" id="SM00100">
    <property type="entry name" value="cNMP"/>
    <property type="match status" value="1"/>
</dbReference>
<dbReference type="SMART" id="SM00419">
    <property type="entry name" value="HTH_CRP"/>
    <property type="match status" value="1"/>
</dbReference>
<dbReference type="InterPro" id="IPR018490">
    <property type="entry name" value="cNMP-bd_dom_sf"/>
</dbReference>
<evidence type="ECO:0000313" key="6">
    <source>
        <dbReference type="EMBL" id="KEZ77205.1"/>
    </source>
</evidence>
<dbReference type="Pfam" id="PF00027">
    <property type="entry name" value="cNMP_binding"/>
    <property type="match status" value="1"/>
</dbReference>
<dbReference type="RefSeq" id="WP_051883397.1">
    <property type="nucleotide sequence ID" value="NZ_APNK01000015.1"/>
</dbReference>
<dbReference type="InterPro" id="IPR012318">
    <property type="entry name" value="HTH_CRP"/>
</dbReference>
<dbReference type="PANTHER" id="PTHR24567">
    <property type="entry name" value="CRP FAMILY TRANSCRIPTIONAL REGULATORY PROTEIN"/>
    <property type="match status" value="1"/>
</dbReference>
<dbReference type="CDD" id="cd00092">
    <property type="entry name" value="HTH_CRP"/>
    <property type="match status" value="1"/>
</dbReference>
<dbReference type="AlphaFoldDB" id="A0A084IKH1"/>
<keyword evidence="2" id="KW-0238">DNA-binding</keyword>
<dbReference type="eggNOG" id="COG0664">
    <property type="taxonomic scope" value="Bacteria"/>
</dbReference>
<reference evidence="6 7" key="1">
    <citation type="submission" date="2013-03" db="EMBL/GenBank/DDBJ databases">
        <title>Salinisphaera hydrothermalis C41B8 Genome Sequencing.</title>
        <authorList>
            <person name="Li C."/>
            <person name="Lai Q."/>
            <person name="Shao Z."/>
        </authorList>
    </citation>
    <scope>NUCLEOTIDE SEQUENCE [LARGE SCALE GENOMIC DNA]</scope>
    <source>
        <strain evidence="6 7">C41B8</strain>
    </source>
</reference>
<comment type="caution">
    <text evidence="6">The sequence shown here is derived from an EMBL/GenBank/DDBJ whole genome shotgun (WGS) entry which is preliminary data.</text>
</comment>
<feature type="domain" description="Cyclic nucleotide-binding" evidence="4">
    <location>
        <begin position="29"/>
        <end position="127"/>
    </location>
</feature>
<dbReference type="InterPro" id="IPR014710">
    <property type="entry name" value="RmlC-like_jellyroll"/>
</dbReference>
<dbReference type="Gene3D" id="2.60.120.10">
    <property type="entry name" value="Jelly Rolls"/>
    <property type="match status" value="1"/>
</dbReference>
<dbReference type="PROSITE" id="PS00042">
    <property type="entry name" value="HTH_CRP_1"/>
    <property type="match status" value="1"/>
</dbReference>
<evidence type="ECO:0000313" key="7">
    <source>
        <dbReference type="Proteomes" id="UP000028302"/>
    </source>
</evidence>
<gene>
    <name evidence="6" type="ORF">C41B8_10810</name>
</gene>
<dbReference type="OrthoDB" id="7643467at2"/>
<dbReference type="FunFam" id="1.10.10.10:FF:000028">
    <property type="entry name" value="Fumarate/nitrate reduction transcriptional regulator Fnr"/>
    <property type="match status" value="1"/>
</dbReference>
<dbReference type="PRINTS" id="PR00034">
    <property type="entry name" value="HTHCRP"/>
</dbReference>